<evidence type="ECO:0000256" key="2">
    <source>
        <dbReference type="ARBA" id="ARBA00022801"/>
    </source>
</evidence>
<sequence length="182" mass="20392">MTELIETKLSSEIIFQGRFLDVRRDVVELPNGKTTTREWINHPGAVVILPILPDGLIGLIRQYRYAAQGEFIELPAGKLDSGEEPLACAARELKEEIGYKAGKLTFLAQIHPAIGFANEVMSVYLAENLEKTDCNPDADEFLELLPTPLEDAVTMVWNGKITDVKTIIGVLWLNRLCQQQRQ</sequence>
<dbReference type="GO" id="GO:0005829">
    <property type="term" value="C:cytosol"/>
    <property type="evidence" value="ECO:0007669"/>
    <property type="project" value="TreeGrafter"/>
</dbReference>
<proteinExistence type="predicted"/>
<dbReference type="SUPFAM" id="SSF55811">
    <property type="entry name" value="Nudix"/>
    <property type="match status" value="1"/>
</dbReference>
<dbReference type="AlphaFoldDB" id="A0A381N6G0"/>
<feature type="domain" description="Nudix hydrolase" evidence="3">
    <location>
        <begin position="41"/>
        <end position="169"/>
    </location>
</feature>
<dbReference type="GO" id="GO:0006753">
    <property type="term" value="P:nucleoside phosphate metabolic process"/>
    <property type="evidence" value="ECO:0007669"/>
    <property type="project" value="TreeGrafter"/>
</dbReference>
<gene>
    <name evidence="4" type="ORF">METZ01_LOCUS3070</name>
</gene>
<dbReference type="InterPro" id="IPR020084">
    <property type="entry name" value="NUDIX_hydrolase_CS"/>
</dbReference>
<keyword evidence="2" id="KW-0378">Hydrolase</keyword>
<evidence type="ECO:0000313" key="4">
    <source>
        <dbReference type="EMBL" id="SUZ50216.1"/>
    </source>
</evidence>
<protein>
    <recommendedName>
        <fullName evidence="3">Nudix hydrolase domain-containing protein</fullName>
    </recommendedName>
</protein>
<dbReference type="PROSITE" id="PS00893">
    <property type="entry name" value="NUDIX_BOX"/>
    <property type="match status" value="1"/>
</dbReference>
<dbReference type="PROSITE" id="PS51462">
    <property type="entry name" value="NUDIX"/>
    <property type="match status" value="1"/>
</dbReference>
<dbReference type="InterPro" id="IPR000086">
    <property type="entry name" value="NUDIX_hydrolase_dom"/>
</dbReference>
<dbReference type="FunFam" id="3.90.79.10:FF:000024">
    <property type="entry name" value="ADP-ribose pyrophosphatase"/>
    <property type="match status" value="1"/>
</dbReference>
<dbReference type="EMBL" id="UINC01000158">
    <property type="protein sequence ID" value="SUZ50216.1"/>
    <property type="molecule type" value="Genomic_DNA"/>
</dbReference>
<accession>A0A381N6G0</accession>
<name>A0A381N6G0_9ZZZZ</name>
<evidence type="ECO:0000256" key="1">
    <source>
        <dbReference type="ARBA" id="ARBA00001946"/>
    </source>
</evidence>
<dbReference type="PANTHER" id="PTHR11839">
    <property type="entry name" value="UDP/ADP-SUGAR PYROPHOSPHATASE"/>
    <property type="match status" value="1"/>
</dbReference>
<evidence type="ECO:0000259" key="3">
    <source>
        <dbReference type="PROSITE" id="PS51462"/>
    </source>
</evidence>
<dbReference type="Pfam" id="PF00293">
    <property type="entry name" value="NUDIX"/>
    <property type="match status" value="1"/>
</dbReference>
<comment type="cofactor">
    <cofactor evidence="1">
        <name>Mg(2+)</name>
        <dbReference type="ChEBI" id="CHEBI:18420"/>
    </cofactor>
</comment>
<organism evidence="4">
    <name type="scientific">marine metagenome</name>
    <dbReference type="NCBI Taxonomy" id="408172"/>
    <lineage>
        <taxon>unclassified sequences</taxon>
        <taxon>metagenomes</taxon>
        <taxon>ecological metagenomes</taxon>
    </lineage>
</organism>
<dbReference type="PANTHER" id="PTHR11839:SF18">
    <property type="entry name" value="NUDIX HYDROLASE DOMAIN-CONTAINING PROTEIN"/>
    <property type="match status" value="1"/>
</dbReference>
<dbReference type="GO" id="GO:0019693">
    <property type="term" value="P:ribose phosphate metabolic process"/>
    <property type="evidence" value="ECO:0007669"/>
    <property type="project" value="TreeGrafter"/>
</dbReference>
<reference evidence="4" key="1">
    <citation type="submission" date="2018-05" db="EMBL/GenBank/DDBJ databases">
        <authorList>
            <person name="Lanie J.A."/>
            <person name="Ng W.-L."/>
            <person name="Kazmierczak K.M."/>
            <person name="Andrzejewski T.M."/>
            <person name="Davidsen T.M."/>
            <person name="Wayne K.J."/>
            <person name="Tettelin H."/>
            <person name="Glass J.I."/>
            <person name="Rusch D."/>
            <person name="Podicherti R."/>
            <person name="Tsui H.-C.T."/>
            <person name="Winkler M.E."/>
        </authorList>
    </citation>
    <scope>NUCLEOTIDE SEQUENCE</scope>
</reference>
<dbReference type="InterPro" id="IPR015797">
    <property type="entry name" value="NUDIX_hydrolase-like_dom_sf"/>
</dbReference>
<dbReference type="GO" id="GO:0016787">
    <property type="term" value="F:hydrolase activity"/>
    <property type="evidence" value="ECO:0007669"/>
    <property type="project" value="UniProtKB-KW"/>
</dbReference>
<dbReference type="Gene3D" id="3.90.79.10">
    <property type="entry name" value="Nucleoside Triphosphate Pyrophosphohydrolase"/>
    <property type="match status" value="1"/>
</dbReference>